<dbReference type="Pfam" id="PF00095">
    <property type="entry name" value="WAP"/>
    <property type="match status" value="1"/>
</dbReference>
<dbReference type="InterPro" id="IPR036645">
    <property type="entry name" value="Elafin-like_sf"/>
</dbReference>
<sequence length="109" mass="11753">MKTSSACSLLTVLALLGGLPCALGQGGAEEPGAVTADKLRSCPYFNRSVCELVDPAPDKCQNDSQCPGSQRCCCVHCRQECAETVKRTPEKPGFCPVDLELEKRCRYVL</sequence>
<dbReference type="EMBL" id="JANPWB010000009">
    <property type="protein sequence ID" value="KAJ1158862.1"/>
    <property type="molecule type" value="Genomic_DNA"/>
</dbReference>
<name>A0AAV7S2J6_PLEWA</name>
<comment type="caution">
    <text evidence="3">The sequence shown here is derived from an EMBL/GenBank/DDBJ whole genome shotgun (WGS) entry which is preliminary data.</text>
</comment>
<evidence type="ECO:0000259" key="2">
    <source>
        <dbReference type="PROSITE" id="PS51390"/>
    </source>
</evidence>
<organism evidence="3 4">
    <name type="scientific">Pleurodeles waltl</name>
    <name type="common">Iberian ribbed newt</name>
    <dbReference type="NCBI Taxonomy" id="8319"/>
    <lineage>
        <taxon>Eukaryota</taxon>
        <taxon>Metazoa</taxon>
        <taxon>Chordata</taxon>
        <taxon>Craniata</taxon>
        <taxon>Vertebrata</taxon>
        <taxon>Euteleostomi</taxon>
        <taxon>Amphibia</taxon>
        <taxon>Batrachia</taxon>
        <taxon>Caudata</taxon>
        <taxon>Salamandroidea</taxon>
        <taxon>Salamandridae</taxon>
        <taxon>Pleurodelinae</taxon>
        <taxon>Pleurodeles</taxon>
    </lineage>
</organism>
<keyword evidence="1" id="KW-0732">Signal</keyword>
<feature type="domain" description="WAP" evidence="2">
    <location>
        <begin position="35"/>
        <end position="85"/>
    </location>
</feature>
<protein>
    <recommendedName>
        <fullName evidence="2">WAP domain-containing protein</fullName>
    </recommendedName>
</protein>
<dbReference type="Gene3D" id="4.10.75.10">
    <property type="entry name" value="Elafin-like"/>
    <property type="match status" value="1"/>
</dbReference>
<keyword evidence="4" id="KW-1185">Reference proteome</keyword>
<feature type="chain" id="PRO_5043496480" description="WAP domain-containing protein" evidence="1">
    <location>
        <begin position="25"/>
        <end position="109"/>
    </location>
</feature>
<dbReference type="GO" id="GO:0030414">
    <property type="term" value="F:peptidase inhibitor activity"/>
    <property type="evidence" value="ECO:0007669"/>
    <property type="project" value="InterPro"/>
</dbReference>
<dbReference type="GO" id="GO:0005576">
    <property type="term" value="C:extracellular region"/>
    <property type="evidence" value="ECO:0007669"/>
    <property type="project" value="InterPro"/>
</dbReference>
<reference evidence="3" key="1">
    <citation type="journal article" date="2022" name="bioRxiv">
        <title>Sequencing and chromosome-scale assembly of the giantPleurodeles waltlgenome.</title>
        <authorList>
            <person name="Brown T."/>
            <person name="Elewa A."/>
            <person name="Iarovenko S."/>
            <person name="Subramanian E."/>
            <person name="Araus A.J."/>
            <person name="Petzold A."/>
            <person name="Susuki M."/>
            <person name="Suzuki K.-i.T."/>
            <person name="Hayashi T."/>
            <person name="Toyoda A."/>
            <person name="Oliveira C."/>
            <person name="Osipova E."/>
            <person name="Leigh N.D."/>
            <person name="Simon A."/>
            <person name="Yun M.H."/>
        </authorList>
    </citation>
    <scope>NUCLEOTIDE SEQUENCE</scope>
    <source>
        <strain evidence="3">20211129_DDA</strain>
        <tissue evidence="3">Liver</tissue>
    </source>
</reference>
<gene>
    <name evidence="3" type="ORF">NDU88_011535</name>
</gene>
<evidence type="ECO:0000313" key="4">
    <source>
        <dbReference type="Proteomes" id="UP001066276"/>
    </source>
</evidence>
<accession>A0AAV7S2J6</accession>
<proteinExistence type="predicted"/>
<evidence type="ECO:0000313" key="3">
    <source>
        <dbReference type="EMBL" id="KAJ1158862.1"/>
    </source>
</evidence>
<feature type="signal peptide" evidence="1">
    <location>
        <begin position="1"/>
        <end position="24"/>
    </location>
</feature>
<dbReference type="InterPro" id="IPR008197">
    <property type="entry name" value="WAP_dom"/>
</dbReference>
<dbReference type="PROSITE" id="PS51390">
    <property type="entry name" value="WAP"/>
    <property type="match status" value="1"/>
</dbReference>
<evidence type="ECO:0000256" key="1">
    <source>
        <dbReference type="SAM" id="SignalP"/>
    </source>
</evidence>
<dbReference type="Proteomes" id="UP001066276">
    <property type="component" value="Chromosome 5"/>
</dbReference>
<dbReference type="SUPFAM" id="SSF57256">
    <property type="entry name" value="Elafin-like"/>
    <property type="match status" value="1"/>
</dbReference>
<dbReference type="AlphaFoldDB" id="A0AAV7S2J6"/>